<sequence>MRPVAGTAPSAAMSMVIALPGSRLYTMYWHLGPRSSRTIGHVASCEWSYRSGMGGSWFSIGDNRCVGRREYISDCGSFLSAPW</sequence>
<keyword evidence="2" id="KW-1185">Reference proteome</keyword>
<proteinExistence type="predicted"/>
<evidence type="ECO:0008006" key="3">
    <source>
        <dbReference type="Google" id="ProtNLM"/>
    </source>
</evidence>
<accession>A0AAV6ZN60</accession>
<reference evidence="1" key="1">
    <citation type="thesis" date="2020" institute="ProQuest LLC" country="789 East Eisenhower Parkway, Ann Arbor, MI, USA">
        <title>Comparative Genomics and Chromosome Evolution.</title>
        <authorList>
            <person name="Mudd A.B."/>
        </authorList>
    </citation>
    <scope>NUCLEOTIDE SEQUENCE</scope>
    <source>
        <strain evidence="1">237g6f4</strain>
        <tissue evidence="1">Blood</tissue>
    </source>
</reference>
<protein>
    <recommendedName>
        <fullName evidence="3">Secreted protein</fullName>
    </recommendedName>
</protein>
<name>A0AAV6ZN60_ENGPU</name>
<dbReference type="Proteomes" id="UP000824782">
    <property type="component" value="Unassembled WGS sequence"/>
</dbReference>
<comment type="caution">
    <text evidence="1">The sequence shown here is derived from an EMBL/GenBank/DDBJ whole genome shotgun (WGS) entry which is preliminary data.</text>
</comment>
<organism evidence="1 2">
    <name type="scientific">Engystomops pustulosus</name>
    <name type="common">Tungara frog</name>
    <name type="synonym">Physalaemus pustulosus</name>
    <dbReference type="NCBI Taxonomy" id="76066"/>
    <lineage>
        <taxon>Eukaryota</taxon>
        <taxon>Metazoa</taxon>
        <taxon>Chordata</taxon>
        <taxon>Craniata</taxon>
        <taxon>Vertebrata</taxon>
        <taxon>Euteleostomi</taxon>
        <taxon>Amphibia</taxon>
        <taxon>Batrachia</taxon>
        <taxon>Anura</taxon>
        <taxon>Neobatrachia</taxon>
        <taxon>Hyloidea</taxon>
        <taxon>Leptodactylidae</taxon>
        <taxon>Leiuperinae</taxon>
        <taxon>Engystomops</taxon>
    </lineage>
</organism>
<evidence type="ECO:0000313" key="2">
    <source>
        <dbReference type="Proteomes" id="UP000824782"/>
    </source>
</evidence>
<dbReference type="AlphaFoldDB" id="A0AAV6ZN60"/>
<dbReference type="EMBL" id="WNYA01000136">
    <property type="protein sequence ID" value="KAG8549775.1"/>
    <property type="molecule type" value="Genomic_DNA"/>
</dbReference>
<gene>
    <name evidence="1" type="ORF">GDO81_019796</name>
</gene>
<evidence type="ECO:0000313" key="1">
    <source>
        <dbReference type="EMBL" id="KAG8549775.1"/>
    </source>
</evidence>